<feature type="region of interest" description="Disordered" evidence="1">
    <location>
        <begin position="200"/>
        <end position="261"/>
    </location>
</feature>
<gene>
    <name evidence="2" type="primary">ctpH_2</name>
    <name evidence="2" type="ORF">BN970_00531</name>
</gene>
<accession>A0A0U1CX28</accession>
<dbReference type="EMBL" id="CTEF01000001">
    <property type="protein sequence ID" value="CQD03692.1"/>
    <property type="molecule type" value="Genomic_DNA"/>
</dbReference>
<dbReference type="Proteomes" id="UP000182227">
    <property type="component" value="Unassembled WGS sequence"/>
</dbReference>
<organism evidence="2 3">
    <name type="scientific">Mycolicibacterium conceptionense</name>
    <dbReference type="NCBI Taxonomy" id="451644"/>
    <lineage>
        <taxon>Bacteria</taxon>
        <taxon>Bacillati</taxon>
        <taxon>Actinomycetota</taxon>
        <taxon>Actinomycetes</taxon>
        <taxon>Mycobacteriales</taxon>
        <taxon>Mycobacteriaceae</taxon>
        <taxon>Mycolicibacterium</taxon>
    </lineage>
</organism>
<dbReference type="AlphaFoldDB" id="A0A0U1CX28"/>
<proteinExistence type="predicted"/>
<evidence type="ECO:0000313" key="3">
    <source>
        <dbReference type="Proteomes" id="UP000182227"/>
    </source>
</evidence>
<reference evidence="2 3" key="1">
    <citation type="submission" date="2015-03" db="EMBL/GenBank/DDBJ databases">
        <authorList>
            <person name="Murphy D."/>
        </authorList>
    </citation>
    <scope>NUCLEOTIDE SEQUENCE [LARGE SCALE GENOMIC DNA]</scope>
    <source>
        <strain evidence="2 3">D16</strain>
    </source>
</reference>
<protein>
    <submittedName>
        <fullName evidence="2">ATPase P</fullName>
    </submittedName>
</protein>
<name>A0A0U1CX28_9MYCO</name>
<evidence type="ECO:0000256" key="1">
    <source>
        <dbReference type="SAM" id="MobiDB-lite"/>
    </source>
</evidence>
<evidence type="ECO:0000313" key="2">
    <source>
        <dbReference type="EMBL" id="CQD03692.1"/>
    </source>
</evidence>
<feature type="compositionally biased region" description="Low complexity" evidence="1">
    <location>
        <begin position="200"/>
        <end position="211"/>
    </location>
</feature>
<sequence>MQLRPDALRLLDRVDAVVVDPRALATDELRVGRFRDVAQADRAEVWQWAQSRLEAGELSAGWHRVAPAFGGAARNGRARGQVLVYRRHDPRAYGVLAEIRRAGAQAVSLNLDQLGDLRSSFDDLHEAGSETDIDTALAGAVETLQRDGRTVAVLSVDAPQALGAADLAIGLLGRGGGIPWQADVLAVDLAAVWRLVHATPAGPRSPRAGPRTGDRRGGRGTGERILAGPQRSAGCRAQGGAGRGLACDDTRAGPQSARRSA</sequence>